<gene>
    <name evidence="7" type="ORF">EV684_1018</name>
</gene>
<comment type="caution">
    <text evidence="7">The sequence shown here is derived from an EMBL/GenBank/DDBJ whole genome shotgun (WGS) entry which is preliminary data.</text>
</comment>
<accession>A0A4R2MJH4</accession>
<dbReference type="GO" id="GO:0005525">
    <property type="term" value="F:GTP binding"/>
    <property type="evidence" value="ECO:0007669"/>
    <property type="project" value="UniProtKB-UniRule"/>
</dbReference>
<dbReference type="AlphaFoldDB" id="A0A4R2MJH4"/>
<dbReference type="HAMAP" id="MF_00636">
    <property type="entry name" value="RapZ_like"/>
    <property type="match status" value="1"/>
</dbReference>
<evidence type="ECO:0000313" key="8">
    <source>
        <dbReference type="Proteomes" id="UP000295106"/>
    </source>
</evidence>
<dbReference type="SUPFAM" id="SSF52540">
    <property type="entry name" value="P-loop containing nucleoside triphosphate hydrolases"/>
    <property type="match status" value="1"/>
</dbReference>
<evidence type="ECO:0000256" key="4">
    <source>
        <dbReference type="HAMAP-Rule" id="MF_00636"/>
    </source>
</evidence>
<proteinExistence type="inferred from homology"/>
<dbReference type="PANTHER" id="PTHR30448:SF0">
    <property type="entry name" value="RNASE ADAPTER PROTEIN RAPZ"/>
    <property type="match status" value="1"/>
</dbReference>
<feature type="binding site" evidence="4">
    <location>
        <begin position="77"/>
        <end position="80"/>
    </location>
    <ligand>
        <name>GTP</name>
        <dbReference type="ChEBI" id="CHEBI:37565"/>
    </ligand>
</feature>
<dbReference type="PANTHER" id="PTHR30448">
    <property type="entry name" value="RNASE ADAPTER PROTEIN RAPZ"/>
    <property type="match status" value="1"/>
</dbReference>
<dbReference type="Pfam" id="PF22740">
    <property type="entry name" value="PapZ_C"/>
    <property type="match status" value="1"/>
</dbReference>
<keyword evidence="2 4" id="KW-0067">ATP-binding</keyword>
<evidence type="ECO:0000256" key="3">
    <source>
        <dbReference type="ARBA" id="ARBA00023134"/>
    </source>
</evidence>
<evidence type="ECO:0000313" key="7">
    <source>
        <dbReference type="EMBL" id="TCP05137.1"/>
    </source>
</evidence>
<dbReference type="Pfam" id="PF03668">
    <property type="entry name" value="RapZ-like_N"/>
    <property type="match status" value="1"/>
</dbReference>
<dbReference type="InterPro" id="IPR053930">
    <property type="entry name" value="RapZ-like_N"/>
</dbReference>
<protein>
    <submittedName>
        <fullName evidence="7">UPF0042 nucleotide-binding protein</fullName>
    </submittedName>
</protein>
<evidence type="ECO:0000259" key="5">
    <source>
        <dbReference type="Pfam" id="PF03668"/>
    </source>
</evidence>
<dbReference type="EMBL" id="SLXD01000001">
    <property type="protein sequence ID" value="TCP05137.1"/>
    <property type="molecule type" value="Genomic_DNA"/>
</dbReference>
<dbReference type="GO" id="GO:0005524">
    <property type="term" value="F:ATP binding"/>
    <property type="evidence" value="ECO:0007669"/>
    <property type="project" value="UniProtKB-UniRule"/>
</dbReference>
<evidence type="ECO:0000259" key="6">
    <source>
        <dbReference type="Pfam" id="PF22740"/>
    </source>
</evidence>
<dbReference type="InterPro" id="IPR053931">
    <property type="entry name" value="RapZ_C"/>
</dbReference>
<keyword evidence="3 4" id="KW-0342">GTP-binding</keyword>
<dbReference type="InterPro" id="IPR005337">
    <property type="entry name" value="RapZ-like"/>
</dbReference>
<dbReference type="NCBIfam" id="NF003828">
    <property type="entry name" value="PRK05416.1"/>
    <property type="match status" value="1"/>
</dbReference>
<dbReference type="GeneID" id="99686734"/>
<keyword evidence="1 4" id="KW-0547">Nucleotide-binding</keyword>
<evidence type="ECO:0000256" key="1">
    <source>
        <dbReference type="ARBA" id="ARBA00022741"/>
    </source>
</evidence>
<dbReference type="OrthoDB" id="9784461at2"/>
<feature type="domain" description="RapZ C-terminal" evidence="6">
    <location>
        <begin position="186"/>
        <end position="303"/>
    </location>
</feature>
<dbReference type="InterPro" id="IPR027417">
    <property type="entry name" value="P-loop_NTPase"/>
</dbReference>
<organism evidence="7 8">
    <name type="scientific">Rubrivivax gelatinosus</name>
    <name type="common">Rhodocyclus gelatinosus</name>
    <name type="synonym">Rhodopseudomonas gelatinosa</name>
    <dbReference type="NCBI Taxonomy" id="28068"/>
    <lineage>
        <taxon>Bacteria</taxon>
        <taxon>Pseudomonadati</taxon>
        <taxon>Pseudomonadota</taxon>
        <taxon>Betaproteobacteria</taxon>
        <taxon>Burkholderiales</taxon>
        <taxon>Sphaerotilaceae</taxon>
        <taxon>Rubrivivax</taxon>
    </lineage>
</organism>
<feature type="domain" description="RapZ-like N-terminal" evidence="5">
    <location>
        <begin position="22"/>
        <end position="175"/>
    </location>
</feature>
<sequence length="307" mass="33959">MSGFVDPPPSEWAPLPDGSGNEVFLVTGISGSGKSIALHALEDAGYFCVDNLPPELLREFIRLEHERWTRRVAVAVDVRTVGSLPLLPPLIDALRAEGLKVRSLFLDASTDALVRRFSETRRPHPLSSVPAGGDASRALVEAIELERELLAGLREKSTVIDTSQLRPGVLRAWVRGLAGARESALTLVFESFAFKQGVPLDADFVFDLRALPNPYYVRELRALSGRDEPVAAYLRAQSDAAEMLEQIATFIERWLPSFEDNQRSYLTVALGCTGGQHRSVYGVEQLARRFEGRQATLIRHRELDARG</sequence>
<dbReference type="Proteomes" id="UP000295106">
    <property type="component" value="Unassembled WGS sequence"/>
</dbReference>
<name>A0A4R2MJH4_RUBGE</name>
<dbReference type="RefSeq" id="WP_132644168.1">
    <property type="nucleotide sequence ID" value="NZ_CP181386.1"/>
</dbReference>
<evidence type="ECO:0000256" key="2">
    <source>
        <dbReference type="ARBA" id="ARBA00022840"/>
    </source>
</evidence>
<feature type="binding site" evidence="4">
    <location>
        <begin position="28"/>
        <end position="35"/>
    </location>
    <ligand>
        <name>ATP</name>
        <dbReference type="ChEBI" id="CHEBI:30616"/>
    </ligand>
</feature>
<dbReference type="PIRSF" id="PIRSF005052">
    <property type="entry name" value="P-loopkin"/>
    <property type="match status" value="1"/>
</dbReference>
<reference evidence="7 8" key="1">
    <citation type="submission" date="2019-03" db="EMBL/GenBank/DDBJ databases">
        <title>Genomic Encyclopedia of Type Strains, Phase IV (KMG-IV): sequencing the most valuable type-strain genomes for metagenomic binning, comparative biology and taxonomic classification.</title>
        <authorList>
            <person name="Goeker M."/>
        </authorList>
    </citation>
    <scope>NUCLEOTIDE SEQUENCE [LARGE SCALE GENOMIC DNA]</scope>
    <source>
        <strain evidence="7 8">DSM 1709</strain>
    </source>
</reference>